<evidence type="ECO:0000256" key="3">
    <source>
        <dbReference type="ARBA" id="ARBA00012228"/>
    </source>
</evidence>
<dbReference type="Pfam" id="PF03853">
    <property type="entry name" value="YjeF_N"/>
    <property type="match status" value="1"/>
</dbReference>
<comment type="catalytic activity">
    <reaction evidence="1">
        <text>(6R)-NADHX = (6S)-NADHX</text>
        <dbReference type="Rhea" id="RHEA:32215"/>
        <dbReference type="ChEBI" id="CHEBI:64074"/>
        <dbReference type="ChEBI" id="CHEBI:64075"/>
        <dbReference type="EC" id="5.1.99.6"/>
    </reaction>
</comment>
<feature type="domain" description="YjeF N-terminal" evidence="10">
    <location>
        <begin position="11"/>
        <end position="217"/>
    </location>
</feature>
<keyword evidence="8" id="KW-0520">NAD</keyword>
<keyword evidence="5" id="KW-0547">Nucleotide-binding</keyword>
<keyword evidence="4" id="KW-0479">Metal-binding</keyword>
<comment type="caution">
    <text evidence="11">The sequence shown here is derived from an EMBL/GenBank/DDBJ whole genome shotgun (WGS) entry which is preliminary data.</text>
</comment>
<dbReference type="STRING" id="1408657.A0A0W4ZL11"/>
<dbReference type="InterPro" id="IPR004443">
    <property type="entry name" value="YjeF_N_dom"/>
</dbReference>
<keyword evidence="9" id="KW-0413">Isomerase</keyword>
<evidence type="ECO:0000313" key="12">
    <source>
        <dbReference type="Proteomes" id="UP000053447"/>
    </source>
</evidence>
<dbReference type="InterPro" id="IPR036652">
    <property type="entry name" value="YjeF_N_dom_sf"/>
</dbReference>
<protein>
    <recommendedName>
        <fullName evidence="3">NAD(P)H-hydrate epimerase</fullName>
        <ecNumber evidence="3">5.1.99.6</ecNumber>
    </recommendedName>
</protein>
<dbReference type="Gene3D" id="3.40.50.10260">
    <property type="entry name" value="YjeF N-terminal domain"/>
    <property type="match status" value="1"/>
</dbReference>
<dbReference type="PANTHER" id="PTHR13232">
    <property type="entry name" value="NAD(P)H-HYDRATE EPIMERASE"/>
    <property type="match status" value="1"/>
</dbReference>
<dbReference type="EMBL" id="LFWA01000010">
    <property type="protein sequence ID" value="KTW29068.1"/>
    <property type="molecule type" value="Genomic_DNA"/>
</dbReference>
<dbReference type="GO" id="GO:0000166">
    <property type="term" value="F:nucleotide binding"/>
    <property type="evidence" value="ECO:0007669"/>
    <property type="project" value="UniProtKB-KW"/>
</dbReference>
<dbReference type="VEuPathDB" id="FungiDB:T551_02342"/>
<dbReference type="GO" id="GO:0052856">
    <property type="term" value="F:NAD(P)HX epimerase activity"/>
    <property type="evidence" value="ECO:0007669"/>
    <property type="project" value="UniProtKB-EC"/>
</dbReference>
<evidence type="ECO:0000256" key="2">
    <source>
        <dbReference type="ARBA" id="ARBA00000909"/>
    </source>
</evidence>
<evidence type="ECO:0000256" key="9">
    <source>
        <dbReference type="ARBA" id="ARBA00023235"/>
    </source>
</evidence>
<keyword evidence="7" id="KW-0630">Potassium</keyword>
<dbReference type="Proteomes" id="UP000053447">
    <property type="component" value="Unassembled WGS sequence"/>
</dbReference>
<sequence length="239" mass="26749">MRLKVLDKISSCKVDEDLFSQGFSIDQLMELAGLSVSNVIYDISPPEKGRKILVLAGPGNNGGDVGLVAARHLWHYGYTPSVYYPKKGKSDLLKRLCIQLEELSIPFVDDFLLAINDADHIIDAIFGFNFSGEVRDPFVEVIETLKYTKVPVTSIDIPSGWDLEKGPLEKGVASGWCPTFLVSLTAPKPCTRYFKGRHFIGGRFVTPSIIKKYNLSFINYDGYKQYLEITGIPIQDYLE</sequence>
<dbReference type="eggNOG" id="KOG2585">
    <property type="taxonomic scope" value="Eukaryota"/>
</dbReference>
<evidence type="ECO:0000256" key="1">
    <source>
        <dbReference type="ARBA" id="ARBA00000013"/>
    </source>
</evidence>
<dbReference type="RefSeq" id="XP_018229177.1">
    <property type="nucleotide sequence ID" value="XM_018374605.1"/>
</dbReference>
<evidence type="ECO:0000313" key="11">
    <source>
        <dbReference type="EMBL" id="KTW29068.1"/>
    </source>
</evidence>
<evidence type="ECO:0000256" key="8">
    <source>
        <dbReference type="ARBA" id="ARBA00023027"/>
    </source>
</evidence>
<dbReference type="SUPFAM" id="SSF64153">
    <property type="entry name" value="YjeF N-terminal domain-like"/>
    <property type="match status" value="1"/>
</dbReference>
<evidence type="ECO:0000256" key="5">
    <source>
        <dbReference type="ARBA" id="ARBA00022741"/>
    </source>
</evidence>
<evidence type="ECO:0000259" key="10">
    <source>
        <dbReference type="PROSITE" id="PS51385"/>
    </source>
</evidence>
<dbReference type="InterPro" id="IPR032976">
    <property type="entry name" value="YJEFN_prot_NAXE-like"/>
</dbReference>
<gene>
    <name evidence="11" type="ORF">T551_02342</name>
</gene>
<keyword evidence="6" id="KW-0521">NADP</keyword>
<evidence type="ECO:0000256" key="7">
    <source>
        <dbReference type="ARBA" id="ARBA00022958"/>
    </source>
</evidence>
<name>A0A0W4ZL11_PNEJ7</name>
<keyword evidence="12" id="KW-1185">Reference proteome</keyword>
<dbReference type="NCBIfam" id="TIGR00197">
    <property type="entry name" value="yjeF_nterm"/>
    <property type="match status" value="1"/>
</dbReference>
<dbReference type="PROSITE" id="PS51385">
    <property type="entry name" value="YJEF_N"/>
    <property type="match status" value="1"/>
</dbReference>
<dbReference type="GO" id="GO:0005739">
    <property type="term" value="C:mitochondrion"/>
    <property type="evidence" value="ECO:0007669"/>
    <property type="project" value="TreeGrafter"/>
</dbReference>
<accession>A0A0W4ZL11</accession>
<evidence type="ECO:0000256" key="6">
    <source>
        <dbReference type="ARBA" id="ARBA00022857"/>
    </source>
</evidence>
<dbReference type="EC" id="5.1.99.6" evidence="3"/>
<dbReference type="OrthoDB" id="10064708at2759"/>
<comment type="catalytic activity">
    <reaction evidence="2">
        <text>(6R)-NADPHX = (6S)-NADPHX</text>
        <dbReference type="Rhea" id="RHEA:32227"/>
        <dbReference type="ChEBI" id="CHEBI:64076"/>
        <dbReference type="ChEBI" id="CHEBI:64077"/>
        <dbReference type="EC" id="5.1.99.6"/>
    </reaction>
</comment>
<proteinExistence type="predicted"/>
<organism evidence="11 12">
    <name type="scientific">Pneumocystis jirovecii (strain RU7)</name>
    <name type="common">Human pneumocystis pneumonia agent</name>
    <dbReference type="NCBI Taxonomy" id="1408657"/>
    <lineage>
        <taxon>Eukaryota</taxon>
        <taxon>Fungi</taxon>
        <taxon>Dikarya</taxon>
        <taxon>Ascomycota</taxon>
        <taxon>Taphrinomycotina</taxon>
        <taxon>Pneumocystomycetes</taxon>
        <taxon>Pneumocystaceae</taxon>
        <taxon>Pneumocystis</taxon>
    </lineage>
</organism>
<dbReference type="PANTHER" id="PTHR13232:SF10">
    <property type="entry name" value="NAD(P)H-HYDRATE EPIMERASE"/>
    <property type="match status" value="1"/>
</dbReference>
<dbReference type="GO" id="GO:0046872">
    <property type="term" value="F:metal ion binding"/>
    <property type="evidence" value="ECO:0007669"/>
    <property type="project" value="UniProtKB-KW"/>
</dbReference>
<dbReference type="AlphaFoldDB" id="A0A0W4ZL11"/>
<dbReference type="GeneID" id="28940860"/>
<reference evidence="12" key="1">
    <citation type="journal article" date="2016" name="Nat. Commun.">
        <title>Genome analysis of three Pneumocystis species reveals adaptation mechanisms to life exclusively in mammalian hosts.</title>
        <authorList>
            <person name="Ma L."/>
            <person name="Chen Z."/>
            <person name="Huang D.W."/>
            <person name="Kutty G."/>
            <person name="Ishihara M."/>
            <person name="Wang H."/>
            <person name="Abouelleil A."/>
            <person name="Bishop L."/>
            <person name="Davey E."/>
            <person name="Deng R."/>
            <person name="Deng X."/>
            <person name="Fan L."/>
            <person name="Fantoni G."/>
            <person name="Fitzgerald M."/>
            <person name="Gogineni E."/>
            <person name="Goldberg J.M."/>
            <person name="Handley G."/>
            <person name="Hu X."/>
            <person name="Huber C."/>
            <person name="Jiao X."/>
            <person name="Jones K."/>
            <person name="Levin J.Z."/>
            <person name="Liu Y."/>
            <person name="Macdonald P."/>
            <person name="Melnikov A."/>
            <person name="Raley C."/>
            <person name="Sassi M."/>
            <person name="Sherman B.T."/>
            <person name="Song X."/>
            <person name="Sykes S."/>
            <person name="Tran B."/>
            <person name="Walsh L."/>
            <person name="Xia Y."/>
            <person name="Yang J."/>
            <person name="Young S."/>
            <person name="Zeng Q."/>
            <person name="Zheng X."/>
            <person name="Stephens R."/>
            <person name="Nusbaum C."/>
            <person name="Birren B.W."/>
            <person name="Azadi P."/>
            <person name="Lempicki R.A."/>
            <person name="Cuomo C.A."/>
            <person name="Kovacs J.A."/>
        </authorList>
    </citation>
    <scope>NUCLEOTIDE SEQUENCE [LARGE SCALE GENOMIC DNA]</scope>
    <source>
        <strain evidence="12">RU7</strain>
    </source>
</reference>
<evidence type="ECO:0000256" key="4">
    <source>
        <dbReference type="ARBA" id="ARBA00022723"/>
    </source>
</evidence>